<proteinExistence type="predicted"/>
<keyword evidence="8" id="KW-0902">Two-component regulatory system</keyword>
<dbReference type="Pfam" id="PF02518">
    <property type="entry name" value="HATPase_c"/>
    <property type="match status" value="1"/>
</dbReference>
<evidence type="ECO:0000256" key="2">
    <source>
        <dbReference type="ARBA" id="ARBA00012438"/>
    </source>
</evidence>
<dbReference type="Gene3D" id="3.30.565.10">
    <property type="entry name" value="Histidine kinase-like ATPase, C-terminal domain"/>
    <property type="match status" value="1"/>
</dbReference>
<dbReference type="GO" id="GO:0005524">
    <property type="term" value="F:ATP binding"/>
    <property type="evidence" value="ECO:0007669"/>
    <property type="project" value="UniProtKB-KW"/>
</dbReference>
<protein>
    <recommendedName>
        <fullName evidence="2">histidine kinase</fullName>
        <ecNumber evidence="2">2.7.13.3</ecNumber>
    </recommendedName>
</protein>
<evidence type="ECO:0000256" key="6">
    <source>
        <dbReference type="ARBA" id="ARBA00022777"/>
    </source>
</evidence>
<evidence type="ECO:0000259" key="9">
    <source>
        <dbReference type="PROSITE" id="PS50109"/>
    </source>
</evidence>
<name>G2DF83_9GAMM</name>
<evidence type="ECO:0000256" key="8">
    <source>
        <dbReference type="ARBA" id="ARBA00023012"/>
    </source>
</evidence>
<reference evidence="10" key="1">
    <citation type="journal article" date="2011" name="ISME J.">
        <title>The endosymbionts of the deep-sea tubeworms Riftia pachyptila and Tevnia jerichonana share an identical physiology as revealed by proteogenomic analyses.</title>
        <authorList>
            <person name="Gardebrecht A."/>
            <person name="Markert S."/>
            <person name="Felbeck H."/>
            <person name="Thuermer A."/>
            <person name="Albrecht D."/>
            <person name="Wollherr A."/>
            <person name="Kabisch J."/>
            <person name="Lehmann R."/>
            <person name="Daniel R."/>
            <person name="Liesegang H."/>
            <person name="Hecker M."/>
            <person name="Sievert S.M."/>
            <person name="Schweder T."/>
        </authorList>
    </citation>
    <scope>NUCLEOTIDE SEQUENCE [LARGE SCALE GENOMIC DNA]</scope>
</reference>
<comment type="catalytic activity">
    <reaction evidence="1">
        <text>ATP + protein L-histidine = ADP + protein N-phospho-L-histidine.</text>
        <dbReference type="EC" id="2.7.13.3"/>
    </reaction>
</comment>
<keyword evidence="4 10" id="KW-0808">Transferase</keyword>
<dbReference type="EMBL" id="AFOC01000066">
    <property type="protein sequence ID" value="EGV50734.1"/>
    <property type="molecule type" value="Genomic_DNA"/>
</dbReference>
<dbReference type="EC" id="2.7.13.3" evidence="2"/>
<dbReference type="InterPro" id="IPR036890">
    <property type="entry name" value="HATPase_C_sf"/>
</dbReference>
<dbReference type="SUPFAM" id="SSF55874">
    <property type="entry name" value="ATPase domain of HSP90 chaperone/DNA topoisomerase II/histidine kinase"/>
    <property type="match status" value="1"/>
</dbReference>
<accession>G2DF83</accession>
<keyword evidence="6" id="KW-0418">Kinase</keyword>
<dbReference type="PRINTS" id="PR00344">
    <property type="entry name" value="BCTRLSENSOR"/>
</dbReference>
<evidence type="ECO:0000313" key="10">
    <source>
        <dbReference type="EMBL" id="EGV50734.1"/>
    </source>
</evidence>
<feature type="domain" description="Histidine kinase" evidence="9">
    <location>
        <begin position="1"/>
        <end position="77"/>
    </location>
</feature>
<dbReference type="Proteomes" id="UP000004491">
    <property type="component" value="Unassembled WGS sequence"/>
</dbReference>
<dbReference type="GO" id="GO:0004673">
    <property type="term" value="F:protein histidine kinase activity"/>
    <property type="evidence" value="ECO:0007669"/>
    <property type="project" value="UniProtKB-EC"/>
</dbReference>
<gene>
    <name evidence="10" type="primary">ntrY'</name>
    <name evidence="10" type="ORF">Rifp1Sym_cm00160</name>
</gene>
<organism evidence="10 11">
    <name type="scientific">endosymbiont of Riftia pachyptila</name>
    <name type="common">vent Ph05</name>
    <dbReference type="NCBI Taxonomy" id="1048808"/>
    <lineage>
        <taxon>Bacteria</taxon>
        <taxon>Pseudomonadati</taxon>
        <taxon>Pseudomonadota</taxon>
        <taxon>Gammaproteobacteria</taxon>
        <taxon>sulfur-oxidizing symbionts</taxon>
    </lineage>
</organism>
<dbReference type="InterPro" id="IPR005467">
    <property type="entry name" value="His_kinase_dom"/>
</dbReference>
<keyword evidence="7" id="KW-0067">ATP-binding</keyword>
<dbReference type="SMART" id="SM00387">
    <property type="entry name" value="HATPase_c"/>
    <property type="match status" value="1"/>
</dbReference>
<dbReference type="PANTHER" id="PTHR43065:SF10">
    <property type="entry name" value="PEROXIDE STRESS-ACTIVATED HISTIDINE KINASE MAK3"/>
    <property type="match status" value="1"/>
</dbReference>
<evidence type="ECO:0000256" key="3">
    <source>
        <dbReference type="ARBA" id="ARBA00022553"/>
    </source>
</evidence>
<evidence type="ECO:0000256" key="5">
    <source>
        <dbReference type="ARBA" id="ARBA00022741"/>
    </source>
</evidence>
<keyword evidence="5" id="KW-0547">Nucleotide-binding</keyword>
<keyword evidence="11" id="KW-1185">Reference proteome</keyword>
<keyword evidence="3" id="KW-0597">Phosphoprotein</keyword>
<dbReference type="InterPro" id="IPR004358">
    <property type="entry name" value="Sig_transdc_His_kin-like_C"/>
</dbReference>
<dbReference type="InterPro" id="IPR003594">
    <property type="entry name" value="HATPase_dom"/>
</dbReference>
<evidence type="ECO:0000256" key="1">
    <source>
        <dbReference type="ARBA" id="ARBA00000085"/>
    </source>
</evidence>
<evidence type="ECO:0000256" key="4">
    <source>
        <dbReference type="ARBA" id="ARBA00022679"/>
    </source>
</evidence>
<evidence type="ECO:0000313" key="11">
    <source>
        <dbReference type="Proteomes" id="UP000004491"/>
    </source>
</evidence>
<dbReference type="PROSITE" id="PS50109">
    <property type="entry name" value="HIS_KIN"/>
    <property type="match status" value="1"/>
</dbReference>
<dbReference type="AlphaFoldDB" id="G2DF83"/>
<dbReference type="GO" id="GO:0000160">
    <property type="term" value="P:phosphorelay signal transduction system"/>
    <property type="evidence" value="ECO:0007669"/>
    <property type="project" value="UniProtKB-KW"/>
</dbReference>
<evidence type="ECO:0000256" key="7">
    <source>
        <dbReference type="ARBA" id="ARBA00022840"/>
    </source>
</evidence>
<dbReference type="PANTHER" id="PTHR43065">
    <property type="entry name" value="SENSOR HISTIDINE KINASE"/>
    <property type="match status" value="1"/>
</dbReference>
<comment type="caution">
    <text evidence="10">The sequence shown here is derived from an EMBL/GenBank/DDBJ whole genome shotgun (WGS) entry which is preliminary data.</text>
</comment>
<sequence>MEQSDHRLFEMRVQDNGPGFDQQILKNLFEPYITTKQKGTGLGLAIVKKIVEEHSGIVWAENCKDGACMIVQLPLLEKLEGEEL</sequence>